<feature type="transmembrane region" description="Helical" evidence="12">
    <location>
        <begin position="497"/>
        <end position="517"/>
    </location>
</feature>
<organism evidence="14 15">
    <name type="scientific">Drosophila busckii</name>
    <name type="common">Fruit fly</name>
    <dbReference type="NCBI Taxonomy" id="30019"/>
    <lineage>
        <taxon>Eukaryota</taxon>
        <taxon>Metazoa</taxon>
        <taxon>Ecdysozoa</taxon>
        <taxon>Arthropoda</taxon>
        <taxon>Hexapoda</taxon>
        <taxon>Insecta</taxon>
        <taxon>Pterygota</taxon>
        <taxon>Neoptera</taxon>
        <taxon>Endopterygota</taxon>
        <taxon>Diptera</taxon>
        <taxon>Brachycera</taxon>
        <taxon>Muscomorpha</taxon>
        <taxon>Ephydroidea</taxon>
        <taxon>Drosophilidae</taxon>
        <taxon>Drosophila</taxon>
    </lineage>
</organism>
<keyword evidence="5 12" id="KW-0337">GPI-anchor biosynthesis</keyword>
<keyword evidence="6 12" id="KW-0808">Transferase</keyword>
<gene>
    <name evidence="14" type="ORF">Dbus_chr3Lg175</name>
</gene>
<feature type="transmembrane region" description="Helical" evidence="12">
    <location>
        <begin position="769"/>
        <end position="788"/>
    </location>
</feature>
<reference evidence="14 15" key="1">
    <citation type="submission" date="2015-08" db="EMBL/GenBank/DDBJ databases">
        <title>Ancestral chromatin configuration constrains chromatin evolution on differentiating sex chromosomes in Drosophila.</title>
        <authorList>
            <person name="Zhou Q."/>
            <person name="Bachtrog D."/>
        </authorList>
    </citation>
    <scope>NUCLEOTIDE SEQUENCE [LARGE SCALE GENOMIC DNA]</scope>
    <source>
        <tissue evidence="14">Whole larvae</tissue>
    </source>
</reference>
<evidence type="ECO:0000256" key="4">
    <source>
        <dbReference type="ARBA" id="ARBA00020831"/>
    </source>
</evidence>
<dbReference type="GO" id="GO:0005789">
    <property type="term" value="C:endoplasmic reticulum membrane"/>
    <property type="evidence" value="ECO:0007669"/>
    <property type="project" value="UniProtKB-SubCell"/>
</dbReference>
<comment type="caution">
    <text evidence="12">Lacks conserved residue(s) required for the propagation of feature annotation.</text>
</comment>
<accession>A0A0M3QVU6</accession>
<dbReference type="InterPro" id="IPR017850">
    <property type="entry name" value="Alkaline_phosphatase_core_sf"/>
</dbReference>
<feature type="transmembrane region" description="Helical" evidence="12">
    <location>
        <begin position="794"/>
        <end position="821"/>
    </location>
</feature>
<evidence type="ECO:0000256" key="1">
    <source>
        <dbReference type="ARBA" id="ARBA00004477"/>
    </source>
</evidence>
<dbReference type="OrthoDB" id="2748310at2759"/>
<dbReference type="Pfam" id="PF01663">
    <property type="entry name" value="Phosphodiest"/>
    <property type="match status" value="1"/>
</dbReference>
<feature type="transmembrane region" description="Helical" evidence="12">
    <location>
        <begin position="625"/>
        <end position="646"/>
    </location>
</feature>
<keyword evidence="11" id="KW-0325">Glycoprotein</keyword>
<protein>
    <recommendedName>
        <fullName evidence="4 12">GPI ethanolamine phosphate transferase 1</fullName>
        <ecNumber evidence="12">2.-.-.-</ecNumber>
    </recommendedName>
</protein>
<dbReference type="CDD" id="cd16020">
    <property type="entry name" value="GPI_EPT_1"/>
    <property type="match status" value="1"/>
</dbReference>
<sequence length="856" mass="96959">MWLIYALLFHLLLLGAIYVIYFQNTVLEGLQPQPPIHVQPPADRLVFIVTDGLRAESFFSKNCNYVPHLREIFLKQGVVGVLRIGEPTESRPGHIALTAGLYAPVLHERLGIFNNFDTVFNHSARFYAWGVDYILQIFQQHNKHNAAMYFDAYEPAIGDDTPTTIFDSWVFGRVQKFLQLKQLKLRKLKRLVFFLHLMSLDEAGHVYEPNSKKFLLNLQLTEKGIWNIYQQFEAAFPDKRTAYVMCSDHGMKDSGSHGDGTAHELEVPFMLWGAGIAHGVAANKSFVADNAGTEWPQPELQQLQLTPLMSALLGLPTPVNNLGMLPHGYLNTSEQFEALAAQGNAMQLLAQYEKLLAQQQRGALAAYMPQFKWLTQANVEQFKQRQAALSYEQSAALMQLTQNGINYYQIYYNKPLLLGTTLAFLGWLHYVHGLLLVKPASCKLVTLRNAIIMLATVLAISFAIAQQLPLSVAFYALLLPLLLWLLASQQQALATSFNVNMLLQLLLTVCCLELLVLSFYKRRALPICFLIFTITSNCLNILGNLCHIAALTWLLILFALSMWPVPAEFDFEQAQHYVYLFGIATLLLRAYGRRFFYTWHQHLCNTLMLLIAASCALLQQLDWQIPLLCKLVSWLYLAYSLLNILFNKTTLEQLSYNLLVLYALLCSSHELIFIHLLNCELRLTLKAKRTQNALSLALALLLYSYFSFLALTDLSTEARNVAPHLMHFYLCDNGAYNRLLAVFKILLPLLLNACTLYAHSPYQLHARHVFLWLLLMCDIMALNFLYLIRNTGSWLQVGISVTQFVMAELTTVILLALYHIAKLLLPAAKVKPETYLELPTGSATNVAPTCSMSTEV</sequence>
<evidence type="ECO:0000256" key="9">
    <source>
        <dbReference type="ARBA" id="ARBA00022989"/>
    </source>
</evidence>
<feature type="transmembrane region" description="Helical" evidence="12">
    <location>
        <begin position="693"/>
        <end position="715"/>
    </location>
</feature>
<dbReference type="InterPro" id="IPR007070">
    <property type="entry name" value="GPI_EtnP_transferase_1"/>
</dbReference>
<keyword evidence="8 12" id="KW-0256">Endoplasmic reticulum</keyword>
<comment type="subcellular location">
    <subcellularLocation>
        <location evidence="1 12">Endoplasmic reticulum membrane</location>
        <topology evidence="1 12">Multi-pass membrane protein</topology>
    </subcellularLocation>
</comment>
<evidence type="ECO:0000259" key="13">
    <source>
        <dbReference type="Pfam" id="PF04987"/>
    </source>
</evidence>
<dbReference type="UniPathway" id="UPA00196"/>
<dbReference type="GO" id="GO:0006506">
    <property type="term" value="P:GPI anchor biosynthetic process"/>
    <property type="evidence" value="ECO:0007669"/>
    <property type="project" value="UniProtKB-UniPathway"/>
</dbReference>
<feature type="transmembrane region" description="Helical" evidence="12">
    <location>
        <begin position="548"/>
        <end position="565"/>
    </location>
</feature>
<feature type="transmembrane region" description="Helical" evidence="12">
    <location>
        <begin position="416"/>
        <end position="437"/>
    </location>
</feature>
<evidence type="ECO:0000256" key="11">
    <source>
        <dbReference type="ARBA" id="ARBA00023180"/>
    </source>
</evidence>
<dbReference type="PANTHER" id="PTHR12250">
    <property type="entry name" value="PHOSPHATIDYLINOSITOL GLYCAN, CLASS N"/>
    <property type="match status" value="1"/>
</dbReference>
<evidence type="ECO:0000256" key="3">
    <source>
        <dbReference type="ARBA" id="ARBA00008400"/>
    </source>
</evidence>
<evidence type="ECO:0000256" key="5">
    <source>
        <dbReference type="ARBA" id="ARBA00022502"/>
    </source>
</evidence>
<comment type="pathway">
    <text evidence="2 12">Glycolipid biosynthesis; glycosylphosphatidylinositol-anchor biosynthesis.</text>
</comment>
<evidence type="ECO:0000313" key="15">
    <source>
        <dbReference type="Proteomes" id="UP000494163"/>
    </source>
</evidence>
<evidence type="ECO:0000256" key="6">
    <source>
        <dbReference type="ARBA" id="ARBA00022679"/>
    </source>
</evidence>
<evidence type="ECO:0000256" key="12">
    <source>
        <dbReference type="RuleBase" id="RU367138"/>
    </source>
</evidence>
<proteinExistence type="inferred from homology"/>
<comment type="similarity">
    <text evidence="3 12">Belongs to the PIGG/PIGN/PIGO family. PIGN subfamily.</text>
</comment>
<evidence type="ECO:0000256" key="2">
    <source>
        <dbReference type="ARBA" id="ARBA00004687"/>
    </source>
</evidence>
<keyword evidence="15" id="KW-1185">Reference proteome</keyword>
<evidence type="ECO:0000256" key="8">
    <source>
        <dbReference type="ARBA" id="ARBA00022824"/>
    </source>
</evidence>
<evidence type="ECO:0000256" key="10">
    <source>
        <dbReference type="ARBA" id="ARBA00023136"/>
    </source>
</evidence>
<dbReference type="STRING" id="30019.A0A0M3QVU6"/>
<dbReference type="Gene3D" id="3.40.720.10">
    <property type="entry name" value="Alkaline Phosphatase, subunit A"/>
    <property type="match status" value="1"/>
</dbReference>
<keyword evidence="10 12" id="KW-0472">Membrane</keyword>
<feature type="transmembrane region" description="Helical" evidence="12">
    <location>
        <begin position="735"/>
        <end position="757"/>
    </location>
</feature>
<dbReference type="InterPro" id="IPR037671">
    <property type="entry name" value="PIGN_N"/>
</dbReference>
<evidence type="ECO:0000256" key="7">
    <source>
        <dbReference type="ARBA" id="ARBA00022692"/>
    </source>
</evidence>
<feature type="transmembrane region" description="Helical" evidence="12">
    <location>
        <begin position="577"/>
        <end position="593"/>
    </location>
</feature>
<dbReference type="InterPro" id="IPR017852">
    <property type="entry name" value="GPI_EtnP_transferase_1_C"/>
</dbReference>
<feature type="transmembrane region" description="Helical" evidence="12">
    <location>
        <begin position="449"/>
        <end position="477"/>
    </location>
</feature>
<dbReference type="GO" id="GO:0051377">
    <property type="term" value="F:mannose-ethanolamine phosphotransferase activity"/>
    <property type="evidence" value="ECO:0007669"/>
    <property type="project" value="UniProtKB-UniRule"/>
</dbReference>
<dbReference type="PANTHER" id="PTHR12250:SF0">
    <property type="entry name" value="GPI ETHANOLAMINE PHOSPHATE TRANSFERASE 1"/>
    <property type="match status" value="1"/>
</dbReference>
<dbReference type="AlphaFoldDB" id="A0A0M3QVU6"/>
<evidence type="ECO:0000313" key="14">
    <source>
        <dbReference type="EMBL" id="ALC43009.1"/>
    </source>
</evidence>
<dbReference type="EMBL" id="CP012525">
    <property type="protein sequence ID" value="ALC43009.1"/>
    <property type="molecule type" value="Genomic_DNA"/>
</dbReference>
<feature type="domain" description="GPI ethanolamine phosphate transferase 1 C-terminal" evidence="13">
    <location>
        <begin position="403"/>
        <end position="793"/>
    </location>
</feature>
<dbReference type="OMA" id="MKVSREY"/>
<dbReference type="Pfam" id="PF04987">
    <property type="entry name" value="PigN"/>
    <property type="match status" value="1"/>
</dbReference>
<dbReference type="SUPFAM" id="SSF53649">
    <property type="entry name" value="Alkaline phosphatase-like"/>
    <property type="match status" value="1"/>
</dbReference>
<comment type="function">
    <text evidence="12">Ethanolamine phosphate transferase involved in glycosylphosphatidylinositol-anchor biosynthesis. Transfers ethanolamine phosphate to the first alpha-1,4-linked mannose of the glycosylphosphatidylinositol precursor of GPI-anchor.</text>
</comment>
<feature type="transmembrane region" description="Helical" evidence="12">
    <location>
        <begin position="658"/>
        <end position="681"/>
    </location>
</feature>
<keyword evidence="7 12" id="KW-0812">Transmembrane</keyword>
<dbReference type="Proteomes" id="UP000494163">
    <property type="component" value="Chromosome 3L"/>
</dbReference>
<keyword evidence="9 12" id="KW-1133">Transmembrane helix</keyword>
<name>A0A0M3QVU6_DROBS</name>
<dbReference type="EC" id="2.-.-.-" evidence="12"/>
<dbReference type="InterPro" id="IPR002591">
    <property type="entry name" value="Phosphodiest/P_Trfase"/>
</dbReference>